<dbReference type="EMBL" id="CZPZ01000012">
    <property type="protein sequence ID" value="CUS35563.1"/>
    <property type="molecule type" value="Genomic_DNA"/>
</dbReference>
<protein>
    <submittedName>
        <fullName evidence="1">Uncharacterized protein</fullName>
    </submittedName>
</protein>
<evidence type="ECO:0000313" key="1">
    <source>
        <dbReference type="EMBL" id="CUS35563.1"/>
    </source>
</evidence>
<dbReference type="Proteomes" id="UP000198736">
    <property type="component" value="Unassembled WGS sequence"/>
</dbReference>
<gene>
    <name evidence="1" type="ORF">COMA2_20331</name>
</gene>
<evidence type="ECO:0000313" key="2">
    <source>
        <dbReference type="Proteomes" id="UP000198736"/>
    </source>
</evidence>
<accession>A0A0S4LI04</accession>
<proteinExistence type="predicted"/>
<reference evidence="2" key="1">
    <citation type="submission" date="2015-10" db="EMBL/GenBank/DDBJ databases">
        <authorList>
            <person name="Luecker S."/>
            <person name="Luecker S."/>
        </authorList>
    </citation>
    <scope>NUCLEOTIDE SEQUENCE [LARGE SCALE GENOMIC DNA]</scope>
</reference>
<keyword evidence="2" id="KW-1185">Reference proteome</keyword>
<dbReference type="STRING" id="1742973.COMA2_20331"/>
<organism evidence="1 2">
    <name type="scientific">Candidatus Nitrospira nitrificans</name>
    <dbReference type="NCBI Taxonomy" id="1742973"/>
    <lineage>
        <taxon>Bacteria</taxon>
        <taxon>Pseudomonadati</taxon>
        <taxon>Nitrospirota</taxon>
        <taxon>Nitrospiria</taxon>
        <taxon>Nitrospirales</taxon>
        <taxon>Nitrospiraceae</taxon>
        <taxon>Nitrospira</taxon>
    </lineage>
</organism>
<dbReference type="AlphaFoldDB" id="A0A0S4LI04"/>
<name>A0A0S4LI04_9BACT</name>
<sequence length="77" mass="7910">MVQFHGAVLTAEIPAAPATGHEGHSDSILGFASITLTGAAGFGHGYVSTIGRVLERHFHDMAITTESGASATRLAPH</sequence>